<evidence type="ECO:0000313" key="3">
    <source>
        <dbReference type="EMBL" id="QQP58311.1"/>
    </source>
</evidence>
<evidence type="ECO:0008006" key="5">
    <source>
        <dbReference type="Google" id="ProtNLM"/>
    </source>
</evidence>
<dbReference type="EMBL" id="CP045891">
    <property type="protein sequence ID" value="QQP58311.1"/>
    <property type="molecule type" value="Genomic_DNA"/>
</dbReference>
<dbReference type="InterPro" id="IPR011989">
    <property type="entry name" value="ARM-like"/>
</dbReference>
<proteinExistence type="predicted"/>
<reference evidence="4" key="1">
    <citation type="submission" date="2021-01" db="EMBL/GenBank/DDBJ databases">
        <title>Caligus Genome Assembly.</title>
        <authorList>
            <person name="Gallardo-Escarate C."/>
        </authorList>
    </citation>
    <scope>NUCLEOTIDE SEQUENCE [LARGE SCALE GENOMIC DNA]</scope>
</reference>
<dbReference type="PANTHER" id="PTHR12696">
    <property type="entry name" value="TIP120"/>
    <property type="match status" value="1"/>
</dbReference>
<keyword evidence="4" id="KW-1185">Reference proteome</keyword>
<sequence>IGRNEQLRDISSIGLKTVINELPLTTQSLAASVCKTMVGRLTRAIAQDECQDVSVQLEALDILGDLLSRFGGLLIQFHPSLQEALTPQLKSPRLAVRKRSVIALGHLVMSCDQALYTKLISLLLAELESSSSSTLNKRTYIQAVGALCRQAGHRFGDHVERVVPLVLEYAKEEDDELREHCLQDCENMILKCGKEITPHIPAILSLCLEYICYDPNYNYDEADEGTKTWSWILMRRNTPEMTLKMNTRTMMTCPGRSDARQPSV</sequence>
<evidence type="ECO:0000313" key="4">
    <source>
        <dbReference type="Proteomes" id="UP000595437"/>
    </source>
</evidence>
<dbReference type="GO" id="GO:0010265">
    <property type="term" value="P:SCF complex assembly"/>
    <property type="evidence" value="ECO:0007669"/>
    <property type="project" value="InterPro"/>
</dbReference>
<dbReference type="InterPro" id="IPR016024">
    <property type="entry name" value="ARM-type_fold"/>
</dbReference>
<protein>
    <recommendedName>
        <fullName evidence="5">Cullin-associated NEDD8-dissociated protein 1</fullName>
    </recommendedName>
</protein>
<dbReference type="OrthoDB" id="6260732at2759"/>
<evidence type="ECO:0000256" key="2">
    <source>
        <dbReference type="ARBA" id="ARBA00022786"/>
    </source>
</evidence>
<dbReference type="AlphaFoldDB" id="A0A7T8QX67"/>
<gene>
    <name evidence="3" type="ORF">FKW44_003584</name>
</gene>
<dbReference type="Gene3D" id="1.25.10.10">
    <property type="entry name" value="Leucine-rich Repeat Variant"/>
    <property type="match status" value="1"/>
</dbReference>
<organism evidence="3 4">
    <name type="scientific">Caligus rogercresseyi</name>
    <name type="common">Sea louse</name>
    <dbReference type="NCBI Taxonomy" id="217165"/>
    <lineage>
        <taxon>Eukaryota</taxon>
        <taxon>Metazoa</taxon>
        <taxon>Ecdysozoa</taxon>
        <taxon>Arthropoda</taxon>
        <taxon>Crustacea</taxon>
        <taxon>Multicrustacea</taxon>
        <taxon>Hexanauplia</taxon>
        <taxon>Copepoda</taxon>
        <taxon>Siphonostomatoida</taxon>
        <taxon>Caligidae</taxon>
        <taxon>Caligus</taxon>
    </lineage>
</organism>
<keyword evidence="2" id="KW-0833">Ubl conjugation pathway</keyword>
<dbReference type="InterPro" id="IPR039852">
    <property type="entry name" value="CAND1/CAND2"/>
</dbReference>
<name>A0A7T8QX67_CALRO</name>
<dbReference type="Pfam" id="PF13513">
    <property type="entry name" value="HEAT_EZ"/>
    <property type="match status" value="1"/>
</dbReference>
<accession>A0A7T8QX67</accession>
<feature type="non-terminal residue" evidence="3">
    <location>
        <position position="1"/>
    </location>
</feature>
<dbReference type="Proteomes" id="UP000595437">
    <property type="component" value="Chromosome 2"/>
</dbReference>
<dbReference type="SUPFAM" id="SSF48371">
    <property type="entry name" value="ARM repeat"/>
    <property type="match status" value="1"/>
</dbReference>
<evidence type="ECO:0000256" key="1">
    <source>
        <dbReference type="ARBA" id="ARBA00022737"/>
    </source>
</evidence>
<keyword evidence="1" id="KW-0677">Repeat</keyword>